<evidence type="ECO:0000256" key="1">
    <source>
        <dbReference type="SAM" id="MobiDB-lite"/>
    </source>
</evidence>
<dbReference type="InterPro" id="IPR018691">
    <property type="entry name" value="DUF2188"/>
</dbReference>
<feature type="region of interest" description="Disordered" evidence="1">
    <location>
        <begin position="71"/>
        <end position="90"/>
    </location>
</feature>
<sequence>MPWTMENYPDSLKNFDKPIRKKTIEIANAMIDDGYNERDALPIATKQAKEWIENASKKEIEDFNQNAQVLPAKTRETHSSPSLTNRNQKVVKHDNGWAVIADGAKQASDVFSDKQRAIKRANEIAENKGTKVTIIN</sequence>
<proteinExistence type="predicted"/>
<name>A0ABS2SZU4_9BACI</name>
<feature type="compositionally biased region" description="Polar residues" evidence="1">
    <location>
        <begin position="79"/>
        <end position="88"/>
    </location>
</feature>
<reference evidence="2" key="1">
    <citation type="submission" date="2021-01" db="EMBL/GenBank/DDBJ databases">
        <title>Genomic Encyclopedia of Type Strains, Phase IV (KMG-IV): sequencing the most valuable type-strain genomes for metagenomic binning, comparative biology and taxonomic classification.</title>
        <authorList>
            <person name="Goeker M."/>
        </authorList>
    </citation>
    <scope>NUCLEOTIDE SEQUENCE</scope>
    <source>
        <strain evidence="2">DSM 21943</strain>
    </source>
</reference>
<protein>
    <submittedName>
        <fullName evidence="2">Uncharacterized protein YdaT</fullName>
    </submittedName>
</protein>
<accession>A0ABS2SZU4</accession>
<dbReference type="EMBL" id="JAFBCV010000020">
    <property type="protein sequence ID" value="MBM7841042.1"/>
    <property type="molecule type" value="Genomic_DNA"/>
</dbReference>
<dbReference type="Proteomes" id="UP001179280">
    <property type="component" value="Unassembled WGS sequence"/>
</dbReference>
<keyword evidence="3" id="KW-1185">Reference proteome</keyword>
<dbReference type="Pfam" id="PF09954">
    <property type="entry name" value="DUF2188"/>
    <property type="match status" value="1"/>
</dbReference>
<gene>
    <name evidence="2" type="ORF">JOC54_004341</name>
</gene>
<comment type="caution">
    <text evidence="2">The sequence shown here is derived from an EMBL/GenBank/DDBJ whole genome shotgun (WGS) entry which is preliminary data.</text>
</comment>
<organism evidence="2 3">
    <name type="scientific">Shouchella xiaoxiensis</name>
    <dbReference type="NCBI Taxonomy" id="766895"/>
    <lineage>
        <taxon>Bacteria</taxon>
        <taxon>Bacillati</taxon>
        <taxon>Bacillota</taxon>
        <taxon>Bacilli</taxon>
        <taxon>Bacillales</taxon>
        <taxon>Bacillaceae</taxon>
        <taxon>Shouchella</taxon>
    </lineage>
</organism>
<evidence type="ECO:0000313" key="3">
    <source>
        <dbReference type="Proteomes" id="UP001179280"/>
    </source>
</evidence>
<evidence type="ECO:0000313" key="2">
    <source>
        <dbReference type="EMBL" id="MBM7841042.1"/>
    </source>
</evidence>
<dbReference type="RefSeq" id="WP_204468962.1">
    <property type="nucleotide sequence ID" value="NZ_JAFBCV010000020.1"/>
</dbReference>